<proteinExistence type="predicted"/>
<dbReference type="SUPFAM" id="SSF47413">
    <property type="entry name" value="lambda repressor-like DNA-binding domains"/>
    <property type="match status" value="1"/>
</dbReference>
<evidence type="ECO:0000259" key="1">
    <source>
        <dbReference type="PROSITE" id="PS50943"/>
    </source>
</evidence>
<dbReference type="CDD" id="cd00093">
    <property type="entry name" value="HTH_XRE"/>
    <property type="match status" value="1"/>
</dbReference>
<dbReference type="GO" id="GO:0003677">
    <property type="term" value="F:DNA binding"/>
    <property type="evidence" value="ECO:0007669"/>
    <property type="project" value="InterPro"/>
</dbReference>
<dbReference type="PROSITE" id="PS50943">
    <property type="entry name" value="HTH_CROC1"/>
    <property type="match status" value="1"/>
</dbReference>
<keyword evidence="3" id="KW-1185">Reference proteome</keyword>
<dbReference type="RefSeq" id="WP_127906986.1">
    <property type="nucleotide sequence ID" value="NZ_RQXX01000004.1"/>
</dbReference>
<dbReference type="EMBL" id="RQXX01000004">
    <property type="protein sequence ID" value="RVV97390.1"/>
    <property type="molecule type" value="Genomic_DNA"/>
</dbReference>
<dbReference type="AlphaFoldDB" id="A0A438AF95"/>
<dbReference type="SMART" id="SM00530">
    <property type="entry name" value="HTH_XRE"/>
    <property type="match status" value="1"/>
</dbReference>
<dbReference type="Proteomes" id="UP000285908">
    <property type="component" value="Unassembled WGS sequence"/>
</dbReference>
<accession>A0A438AF95</accession>
<reference evidence="2 3" key="1">
    <citation type="submission" date="2018-11" db="EMBL/GenBank/DDBJ databases">
        <title>Mesobaculum littorinae gen. nov., sp. nov., isolated from Littorina scabra that represents a novel genus of the order Rhodobacteraceae.</title>
        <authorList>
            <person name="Li F."/>
        </authorList>
    </citation>
    <scope>NUCLEOTIDE SEQUENCE [LARGE SCALE GENOMIC DNA]</scope>
    <source>
        <strain evidence="2 3">M0103</strain>
    </source>
</reference>
<evidence type="ECO:0000313" key="2">
    <source>
        <dbReference type="EMBL" id="RVV97390.1"/>
    </source>
</evidence>
<dbReference type="Pfam" id="PF01381">
    <property type="entry name" value="HTH_3"/>
    <property type="match status" value="1"/>
</dbReference>
<feature type="domain" description="HTH cro/C1-type" evidence="1">
    <location>
        <begin position="19"/>
        <end position="72"/>
    </location>
</feature>
<comment type="caution">
    <text evidence="2">The sequence shown here is derived from an EMBL/GenBank/DDBJ whole genome shotgun (WGS) entry which is preliminary data.</text>
</comment>
<name>A0A438AF95_9RHOB</name>
<dbReference type="InterPro" id="IPR001387">
    <property type="entry name" value="Cro/C1-type_HTH"/>
</dbReference>
<evidence type="ECO:0000313" key="3">
    <source>
        <dbReference type="Proteomes" id="UP000285908"/>
    </source>
</evidence>
<organism evidence="2 3">
    <name type="scientific">Mesobaculum littorinae</name>
    <dbReference type="NCBI Taxonomy" id="2486419"/>
    <lineage>
        <taxon>Bacteria</taxon>
        <taxon>Pseudomonadati</taxon>
        <taxon>Pseudomonadota</taxon>
        <taxon>Alphaproteobacteria</taxon>
        <taxon>Rhodobacterales</taxon>
        <taxon>Roseobacteraceae</taxon>
        <taxon>Mesobaculum</taxon>
    </lineage>
</organism>
<dbReference type="InterPro" id="IPR010982">
    <property type="entry name" value="Lambda_DNA-bd_dom_sf"/>
</dbReference>
<dbReference type="OrthoDB" id="5446846at2"/>
<sequence length="301" mass="32941">MPDDQRAASNSFSDIGARLRAHRMGRGLSPGTLADRLGISRAALYRAEKGEIAKIDMLTAISAELGVSLPTLLGVGTEYIPTASGFFERMRQLEEGCDQIIGVFSPVSYLLTSDRYDTILAEVLHESLPEDAPEGRDRIAQILTILRRRKDGFRRHRPLIASIISSPDLERFLQVGMTGRNDLDAATLAQRRRAALEETRYIVSLLRDQPIGQQLGVACEPMPATSFQIMRSPAGSALTISPFRLGQQPNIGIGVGMVTRAPEALELHEGISRRLWTTALKGGEAAAHVETLIDRFGVPEE</sequence>
<dbReference type="Gene3D" id="1.10.260.40">
    <property type="entry name" value="lambda repressor-like DNA-binding domains"/>
    <property type="match status" value="1"/>
</dbReference>
<gene>
    <name evidence="2" type="ORF">EKE94_12580</name>
</gene>
<protein>
    <submittedName>
        <fullName evidence="2">XRE family transcriptional regulator</fullName>
    </submittedName>
</protein>